<reference evidence="6" key="1">
    <citation type="journal article" date="2019" name="Int. J. Syst. Evol. Microbiol.">
        <title>The Global Catalogue of Microorganisms (GCM) 10K type strain sequencing project: providing services to taxonomists for standard genome sequencing and annotation.</title>
        <authorList>
            <consortium name="The Broad Institute Genomics Platform"/>
            <consortium name="The Broad Institute Genome Sequencing Center for Infectious Disease"/>
            <person name="Wu L."/>
            <person name="Ma J."/>
        </authorList>
    </citation>
    <scope>NUCLEOTIDE SEQUENCE [LARGE SCALE GENOMIC DNA]</scope>
    <source>
        <strain evidence="6">CGMCC 4.7330</strain>
    </source>
</reference>
<feature type="domain" description="Ketoreductase" evidence="4">
    <location>
        <begin position="10"/>
        <end position="185"/>
    </location>
</feature>
<dbReference type="Proteomes" id="UP001595696">
    <property type="component" value="Unassembled WGS sequence"/>
</dbReference>
<accession>A0ABV8DXJ1</accession>
<name>A0ABV8DXJ1_9NOCA</name>
<evidence type="ECO:0000313" key="6">
    <source>
        <dbReference type="Proteomes" id="UP001595696"/>
    </source>
</evidence>
<dbReference type="InterPro" id="IPR057326">
    <property type="entry name" value="KR_dom"/>
</dbReference>
<dbReference type="InterPro" id="IPR036291">
    <property type="entry name" value="NAD(P)-bd_dom_sf"/>
</dbReference>
<gene>
    <name evidence="5" type="ORF">ACFO0B_22015</name>
</gene>
<evidence type="ECO:0000256" key="1">
    <source>
        <dbReference type="ARBA" id="ARBA00006484"/>
    </source>
</evidence>
<proteinExistence type="inferred from homology"/>
<dbReference type="PRINTS" id="PR00080">
    <property type="entry name" value="SDRFAMILY"/>
</dbReference>
<comment type="caution">
    <text evidence="5">The sequence shown here is derived from an EMBL/GenBank/DDBJ whole genome shotgun (WGS) entry which is preliminary data.</text>
</comment>
<dbReference type="SUPFAM" id="SSF51735">
    <property type="entry name" value="NAD(P)-binding Rossmann-fold domains"/>
    <property type="match status" value="1"/>
</dbReference>
<evidence type="ECO:0000256" key="3">
    <source>
        <dbReference type="RuleBase" id="RU000363"/>
    </source>
</evidence>
<dbReference type="Gene3D" id="3.40.50.720">
    <property type="entry name" value="NAD(P)-binding Rossmann-like Domain"/>
    <property type="match status" value="1"/>
</dbReference>
<keyword evidence="6" id="KW-1185">Reference proteome</keyword>
<dbReference type="CDD" id="cd05233">
    <property type="entry name" value="SDR_c"/>
    <property type="match status" value="1"/>
</dbReference>
<dbReference type="RefSeq" id="WP_378614420.1">
    <property type="nucleotide sequence ID" value="NZ_JBHSAX010000017.1"/>
</dbReference>
<dbReference type="PROSITE" id="PS00061">
    <property type="entry name" value="ADH_SHORT"/>
    <property type="match status" value="1"/>
</dbReference>
<evidence type="ECO:0000313" key="5">
    <source>
        <dbReference type="EMBL" id="MFC3964670.1"/>
    </source>
</evidence>
<sequence>MATATTIAGKVVVITGGARGIGFATAKHLRDQGAQVAIGDIDEAKVKEAGADLGLEVYGRLDVTDPDSFAAFLDQVERQLGPVDVLVNNAGIMPAGRFDEEPDRVSRRIMDINVHGVIVGSKLATQRMAPRRSGHVINIASLAGEAPTPGLATYCASKAAVLALTDTLRAEYREQGVEFSAVLPTFTNTELVSGTAGAKGMKNAEPEDIAAAVAGLIAKPKRRVAVTKLAGALVASQYFLPTKVSEYLAHAFGLEKVFLDDVDTAARSAYERRARGEDE</sequence>
<comment type="similarity">
    <text evidence="1 3">Belongs to the short-chain dehydrogenases/reductases (SDR) family.</text>
</comment>
<dbReference type="EMBL" id="JBHSAX010000017">
    <property type="protein sequence ID" value="MFC3964670.1"/>
    <property type="molecule type" value="Genomic_DNA"/>
</dbReference>
<protein>
    <submittedName>
        <fullName evidence="5">SDR family oxidoreductase</fullName>
    </submittedName>
</protein>
<dbReference type="InterPro" id="IPR020904">
    <property type="entry name" value="Sc_DH/Rdtase_CS"/>
</dbReference>
<evidence type="ECO:0000256" key="2">
    <source>
        <dbReference type="ARBA" id="ARBA00023002"/>
    </source>
</evidence>
<dbReference type="InterPro" id="IPR002347">
    <property type="entry name" value="SDR_fam"/>
</dbReference>
<organism evidence="5 6">
    <name type="scientific">Nocardia jiangsuensis</name>
    <dbReference type="NCBI Taxonomy" id="1691563"/>
    <lineage>
        <taxon>Bacteria</taxon>
        <taxon>Bacillati</taxon>
        <taxon>Actinomycetota</taxon>
        <taxon>Actinomycetes</taxon>
        <taxon>Mycobacteriales</taxon>
        <taxon>Nocardiaceae</taxon>
        <taxon>Nocardia</taxon>
    </lineage>
</organism>
<dbReference type="SMART" id="SM00822">
    <property type="entry name" value="PKS_KR"/>
    <property type="match status" value="1"/>
</dbReference>
<keyword evidence="2" id="KW-0560">Oxidoreductase</keyword>
<dbReference type="Pfam" id="PF00106">
    <property type="entry name" value="adh_short"/>
    <property type="match status" value="1"/>
</dbReference>
<dbReference type="PANTHER" id="PTHR24322">
    <property type="entry name" value="PKSB"/>
    <property type="match status" value="1"/>
</dbReference>
<dbReference type="PRINTS" id="PR00081">
    <property type="entry name" value="GDHRDH"/>
</dbReference>
<evidence type="ECO:0000259" key="4">
    <source>
        <dbReference type="SMART" id="SM00822"/>
    </source>
</evidence>
<dbReference type="PANTHER" id="PTHR24322:SF736">
    <property type="entry name" value="RETINOL DEHYDROGENASE 10"/>
    <property type="match status" value="1"/>
</dbReference>
<dbReference type="NCBIfam" id="NF005878">
    <property type="entry name" value="PRK07825.1"/>
    <property type="match status" value="1"/>
</dbReference>